<reference evidence="2 3" key="1">
    <citation type="submission" date="2019-05" db="EMBL/GenBank/DDBJ databases">
        <title>Another draft genome of Portunus trituberculatus and its Hox gene families provides insights of decapod evolution.</title>
        <authorList>
            <person name="Jeong J.-H."/>
            <person name="Song I."/>
            <person name="Kim S."/>
            <person name="Choi T."/>
            <person name="Kim D."/>
            <person name="Ryu S."/>
            <person name="Kim W."/>
        </authorList>
    </citation>
    <scope>NUCLEOTIDE SEQUENCE [LARGE SCALE GENOMIC DNA]</scope>
    <source>
        <tissue evidence="2">Muscle</tissue>
    </source>
</reference>
<protein>
    <submittedName>
        <fullName evidence="2">Uncharacterized protein</fullName>
    </submittedName>
</protein>
<feature type="compositionally biased region" description="Polar residues" evidence="1">
    <location>
        <begin position="1"/>
        <end position="18"/>
    </location>
</feature>
<gene>
    <name evidence="2" type="ORF">E2C01_095488</name>
</gene>
<feature type="region of interest" description="Disordered" evidence="1">
    <location>
        <begin position="1"/>
        <end position="42"/>
    </location>
</feature>
<dbReference type="EMBL" id="VSRR010121098">
    <property type="protein sequence ID" value="MPD00040.1"/>
    <property type="molecule type" value="Genomic_DNA"/>
</dbReference>
<name>A0A5B7JYZ8_PORTR</name>
<dbReference type="AlphaFoldDB" id="A0A5B7JYZ8"/>
<organism evidence="2 3">
    <name type="scientific">Portunus trituberculatus</name>
    <name type="common">Swimming crab</name>
    <name type="synonym">Neptunus trituberculatus</name>
    <dbReference type="NCBI Taxonomy" id="210409"/>
    <lineage>
        <taxon>Eukaryota</taxon>
        <taxon>Metazoa</taxon>
        <taxon>Ecdysozoa</taxon>
        <taxon>Arthropoda</taxon>
        <taxon>Crustacea</taxon>
        <taxon>Multicrustacea</taxon>
        <taxon>Malacostraca</taxon>
        <taxon>Eumalacostraca</taxon>
        <taxon>Eucarida</taxon>
        <taxon>Decapoda</taxon>
        <taxon>Pleocyemata</taxon>
        <taxon>Brachyura</taxon>
        <taxon>Eubrachyura</taxon>
        <taxon>Portunoidea</taxon>
        <taxon>Portunidae</taxon>
        <taxon>Portuninae</taxon>
        <taxon>Portunus</taxon>
    </lineage>
</organism>
<dbReference type="Proteomes" id="UP000324222">
    <property type="component" value="Unassembled WGS sequence"/>
</dbReference>
<evidence type="ECO:0000256" key="1">
    <source>
        <dbReference type="SAM" id="MobiDB-lite"/>
    </source>
</evidence>
<comment type="caution">
    <text evidence="2">The sequence shown here is derived from an EMBL/GenBank/DDBJ whole genome shotgun (WGS) entry which is preliminary data.</text>
</comment>
<keyword evidence="3" id="KW-1185">Reference proteome</keyword>
<sequence length="42" mass="4599">MQYRVSGSPSISDLNTPPWTGLELLSRSTSRCGTTAEEGRAW</sequence>
<accession>A0A5B7JYZ8</accession>
<evidence type="ECO:0000313" key="2">
    <source>
        <dbReference type="EMBL" id="MPD00040.1"/>
    </source>
</evidence>
<proteinExistence type="predicted"/>
<evidence type="ECO:0000313" key="3">
    <source>
        <dbReference type="Proteomes" id="UP000324222"/>
    </source>
</evidence>